<dbReference type="RefSeq" id="WP_279991549.1">
    <property type="nucleotide sequence ID" value="NZ_DALZLU010000006.1"/>
</dbReference>
<gene>
    <name evidence="2" type="ORF">N5C72_19100</name>
</gene>
<accession>A0ABD4YXJ6</accession>
<organism evidence="2 3">
    <name type="scientific">Achromobacter mucicolens</name>
    <dbReference type="NCBI Taxonomy" id="1389922"/>
    <lineage>
        <taxon>Bacteria</taxon>
        <taxon>Pseudomonadati</taxon>
        <taxon>Pseudomonadota</taxon>
        <taxon>Betaproteobacteria</taxon>
        <taxon>Burkholderiales</taxon>
        <taxon>Alcaligenaceae</taxon>
        <taxon>Achromobacter</taxon>
    </lineage>
</organism>
<feature type="transmembrane region" description="Helical" evidence="1">
    <location>
        <begin position="20"/>
        <end position="39"/>
    </location>
</feature>
<dbReference type="AlphaFoldDB" id="A0ABD4YXJ6"/>
<protein>
    <submittedName>
        <fullName evidence="2">Prepilin-type N-terminal cleavage/methylation domain-containing protein</fullName>
    </submittedName>
</protein>
<name>A0ABD4YXJ6_9BURK</name>
<dbReference type="Pfam" id="PF07963">
    <property type="entry name" value="N_methyl"/>
    <property type="match status" value="1"/>
</dbReference>
<keyword evidence="1" id="KW-0472">Membrane</keyword>
<proteinExistence type="predicted"/>
<evidence type="ECO:0000256" key="1">
    <source>
        <dbReference type="SAM" id="Phobius"/>
    </source>
</evidence>
<evidence type="ECO:0000313" key="2">
    <source>
        <dbReference type="EMBL" id="MDH1180197.1"/>
    </source>
</evidence>
<dbReference type="EMBL" id="JAOBZK010000028">
    <property type="protein sequence ID" value="MDH1180197.1"/>
    <property type="molecule type" value="Genomic_DNA"/>
</dbReference>
<keyword evidence="1" id="KW-1133">Transmembrane helix</keyword>
<dbReference type="InterPro" id="IPR045584">
    <property type="entry name" value="Pilin-like"/>
</dbReference>
<keyword evidence="1" id="KW-0812">Transmembrane</keyword>
<dbReference type="InterPro" id="IPR012902">
    <property type="entry name" value="N_methyl_site"/>
</dbReference>
<evidence type="ECO:0000313" key="3">
    <source>
        <dbReference type="Proteomes" id="UP001158644"/>
    </source>
</evidence>
<dbReference type="NCBIfam" id="TIGR02532">
    <property type="entry name" value="IV_pilin_GFxxxE"/>
    <property type="match status" value="1"/>
</dbReference>
<dbReference type="Proteomes" id="UP001158644">
    <property type="component" value="Unassembled WGS sequence"/>
</dbReference>
<comment type="caution">
    <text evidence="2">The sequence shown here is derived from an EMBL/GenBank/DDBJ whole genome shotgun (WGS) entry which is preliminary data.</text>
</comment>
<sequence>MKSFQSPLPRRAHSQAGFTLAEVLVVLVIVTLLAVLAAADARRTADESAAEATGRYMMQIRGAVVDLQLKHEAWLRGEDLTGLPAGAYPTPPSLTWTTAAGAQVARGGVPDLKALGLLPGSIPPYPTLGDAARFVLVREGSCPGQDCRTTAFVYTCHPISAARSLRQNVECATPSVGRSRFDQALLSRVVLAGEGYGGHDARGATNVRGPLLDVPRAWFDFGTQPGHAVIAASLNATPFGQFVRHGETRPVTLHNTLTVGETIQSNKGLLLNTSVAPGAACSVEGLYASTSNKMLAVCTGGVWFTPFGHVITGVYSNLPSDAAIPALSCPAGQTPWRHASVQSVDVTVTGSDVNVGGSVGGSIQGSGSVNAAGSVAVSGTFAGSFQNSGSSYVRVGQTVAIAGDRVVISPAGANARAAVIQGCKN</sequence>
<reference evidence="2 3" key="1">
    <citation type="submission" date="2022-09" db="EMBL/GenBank/DDBJ databases">
        <title>Intensive care unit water sources are persistently colonized with multi-drug resistant bacteria and are the site of extensive horizontal gene transfer of antibiotic resistance genes.</title>
        <authorList>
            <person name="Diorio-Toth L."/>
        </authorList>
    </citation>
    <scope>NUCLEOTIDE SEQUENCE [LARGE SCALE GENOMIC DNA]</scope>
    <source>
        <strain evidence="2 3">GD03967</strain>
    </source>
</reference>
<dbReference type="SUPFAM" id="SSF54523">
    <property type="entry name" value="Pili subunits"/>
    <property type="match status" value="1"/>
</dbReference>